<evidence type="ECO:0000313" key="2">
    <source>
        <dbReference type="Proteomes" id="UP000521922"/>
    </source>
</evidence>
<gene>
    <name evidence="1" type="ORF">BJ968_000454</name>
</gene>
<evidence type="ECO:0000313" key="1">
    <source>
        <dbReference type="EMBL" id="NYD20914.1"/>
    </source>
</evidence>
<dbReference type="Proteomes" id="UP000521922">
    <property type="component" value="Unassembled WGS sequence"/>
</dbReference>
<keyword evidence="2" id="KW-1185">Reference proteome</keyword>
<proteinExistence type="predicted"/>
<organism evidence="1 2">
    <name type="scientific">Kineococcus aurantiacus</name>
    <dbReference type="NCBI Taxonomy" id="37633"/>
    <lineage>
        <taxon>Bacteria</taxon>
        <taxon>Bacillati</taxon>
        <taxon>Actinomycetota</taxon>
        <taxon>Actinomycetes</taxon>
        <taxon>Kineosporiales</taxon>
        <taxon>Kineosporiaceae</taxon>
        <taxon>Kineococcus</taxon>
    </lineage>
</organism>
<sequence>MDTTPALDTAPAPDPAPATDYRRRALHQLTAPGDDDGEYVSHLVSRYLSHLDEGARSPLQAPDLLTSLTGLFAALADQRHLRPDDPAVRTLARVLLQGDRTPAA</sequence>
<dbReference type="EMBL" id="JACCBB010000001">
    <property type="protein sequence ID" value="NYD20914.1"/>
    <property type="molecule type" value="Genomic_DNA"/>
</dbReference>
<accession>A0A7Y9ASG3</accession>
<dbReference type="AlphaFoldDB" id="A0A7Y9ASG3"/>
<name>A0A7Y9ASG3_9ACTN</name>
<reference evidence="1 2" key="1">
    <citation type="submission" date="2020-07" db="EMBL/GenBank/DDBJ databases">
        <title>Sequencing the genomes of 1000 actinobacteria strains.</title>
        <authorList>
            <person name="Klenk H.-P."/>
        </authorList>
    </citation>
    <scope>NUCLEOTIDE SEQUENCE [LARGE SCALE GENOMIC DNA]</scope>
    <source>
        <strain evidence="1 2">DSM 7487</strain>
    </source>
</reference>
<dbReference type="RefSeq" id="WP_179748856.1">
    <property type="nucleotide sequence ID" value="NZ_BAAAGN010000002.1"/>
</dbReference>
<comment type="caution">
    <text evidence="1">The sequence shown here is derived from an EMBL/GenBank/DDBJ whole genome shotgun (WGS) entry which is preliminary data.</text>
</comment>
<protein>
    <submittedName>
        <fullName evidence="1">Uncharacterized protein</fullName>
    </submittedName>
</protein>